<sequence length="200" mass="21369">MPTCISKNQSCPKSSPEPGEEVQRQRRRSYLSVSVKTEKHKLALTQCVNARNGGEGLEVSLSPRLLYNTAARTHRVPPPTSFPLKQPCRPARDFQLHVNPRAAGTSHFCTGSTSHCTTGKSLFNLSVCPDVKSAALKQPLLTPSLLAESADGKRQQADAGARNSKGVAETLSVDVQETPPPPDIAQSALIGQLAHSVVIG</sequence>
<comment type="caution">
    <text evidence="2">The sequence shown here is derived from an EMBL/GenBank/DDBJ whole genome shotgun (WGS) entry which is preliminary data.</text>
</comment>
<feature type="compositionally biased region" description="Polar residues" evidence="1">
    <location>
        <begin position="1"/>
        <end position="13"/>
    </location>
</feature>
<reference evidence="2" key="1">
    <citation type="submission" date="2020-03" db="EMBL/GenBank/DDBJ databases">
        <authorList>
            <person name="Weist P."/>
        </authorList>
    </citation>
    <scope>NUCLEOTIDE SEQUENCE</scope>
</reference>
<keyword evidence="3" id="KW-1185">Reference proteome</keyword>
<dbReference type="EMBL" id="CADEAL010004467">
    <property type="protein sequence ID" value="CAB1460208.1"/>
    <property type="molecule type" value="Genomic_DNA"/>
</dbReference>
<feature type="region of interest" description="Disordered" evidence="1">
    <location>
        <begin position="1"/>
        <end position="26"/>
    </location>
</feature>
<feature type="region of interest" description="Disordered" evidence="1">
    <location>
        <begin position="147"/>
        <end position="167"/>
    </location>
</feature>
<dbReference type="AlphaFoldDB" id="A0A9N7W3A7"/>
<dbReference type="Proteomes" id="UP001153269">
    <property type="component" value="Unassembled WGS sequence"/>
</dbReference>
<name>A0A9N7W3A7_PLEPL</name>
<evidence type="ECO:0000256" key="1">
    <source>
        <dbReference type="SAM" id="MobiDB-lite"/>
    </source>
</evidence>
<organism evidence="2 3">
    <name type="scientific">Pleuronectes platessa</name>
    <name type="common">European plaice</name>
    <dbReference type="NCBI Taxonomy" id="8262"/>
    <lineage>
        <taxon>Eukaryota</taxon>
        <taxon>Metazoa</taxon>
        <taxon>Chordata</taxon>
        <taxon>Craniata</taxon>
        <taxon>Vertebrata</taxon>
        <taxon>Euteleostomi</taxon>
        <taxon>Actinopterygii</taxon>
        <taxon>Neopterygii</taxon>
        <taxon>Teleostei</taxon>
        <taxon>Neoteleostei</taxon>
        <taxon>Acanthomorphata</taxon>
        <taxon>Carangaria</taxon>
        <taxon>Pleuronectiformes</taxon>
        <taxon>Pleuronectoidei</taxon>
        <taxon>Pleuronectidae</taxon>
        <taxon>Pleuronectes</taxon>
    </lineage>
</organism>
<protein>
    <submittedName>
        <fullName evidence="2">Uncharacterized protein</fullName>
    </submittedName>
</protein>
<evidence type="ECO:0000313" key="2">
    <source>
        <dbReference type="EMBL" id="CAB1460208.1"/>
    </source>
</evidence>
<accession>A0A9N7W3A7</accession>
<evidence type="ECO:0000313" key="3">
    <source>
        <dbReference type="Proteomes" id="UP001153269"/>
    </source>
</evidence>
<proteinExistence type="predicted"/>
<gene>
    <name evidence="2" type="ORF">PLEPLA_LOCUS48045</name>
</gene>